<dbReference type="EMBL" id="CP000473">
    <property type="protein sequence ID" value="ABJ81167.1"/>
    <property type="molecule type" value="Genomic_DNA"/>
</dbReference>
<dbReference type="InterPro" id="IPR054209">
    <property type="entry name" value="DUF6916"/>
</dbReference>
<organism evidence="2">
    <name type="scientific">Solibacter usitatus (strain Ellin6076)</name>
    <dbReference type="NCBI Taxonomy" id="234267"/>
    <lineage>
        <taxon>Bacteria</taxon>
        <taxon>Pseudomonadati</taxon>
        <taxon>Acidobacteriota</taxon>
        <taxon>Terriglobia</taxon>
        <taxon>Bryobacterales</taxon>
        <taxon>Solibacteraceae</taxon>
        <taxon>Candidatus Solibacter</taxon>
    </lineage>
</organism>
<accession>Q02CP9</accession>
<reference evidence="2" key="1">
    <citation type="submission" date="2006-10" db="EMBL/GenBank/DDBJ databases">
        <title>Complete sequence of Solibacter usitatus Ellin6076.</title>
        <authorList>
            <consortium name="US DOE Joint Genome Institute"/>
            <person name="Copeland A."/>
            <person name="Lucas S."/>
            <person name="Lapidus A."/>
            <person name="Barry K."/>
            <person name="Detter J.C."/>
            <person name="Glavina del Rio T."/>
            <person name="Hammon N."/>
            <person name="Israni S."/>
            <person name="Dalin E."/>
            <person name="Tice H."/>
            <person name="Pitluck S."/>
            <person name="Thompson L.S."/>
            <person name="Brettin T."/>
            <person name="Bruce D."/>
            <person name="Han C."/>
            <person name="Tapia R."/>
            <person name="Gilna P."/>
            <person name="Schmutz J."/>
            <person name="Larimer F."/>
            <person name="Land M."/>
            <person name="Hauser L."/>
            <person name="Kyrpides N."/>
            <person name="Mikhailova N."/>
            <person name="Janssen P.H."/>
            <person name="Kuske C.R."/>
            <person name="Richardson P."/>
        </authorList>
    </citation>
    <scope>NUCLEOTIDE SEQUENCE</scope>
    <source>
        <strain evidence="2">Ellin6076</strain>
    </source>
</reference>
<evidence type="ECO:0000313" key="2">
    <source>
        <dbReference type="EMBL" id="ABJ81167.1"/>
    </source>
</evidence>
<dbReference type="InParanoid" id="Q02CP9"/>
<dbReference type="STRING" id="234267.Acid_0152"/>
<dbReference type="Pfam" id="PF21880">
    <property type="entry name" value="DUF6916"/>
    <property type="match status" value="1"/>
</dbReference>
<protein>
    <recommendedName>
        <fullName evidence="1">DUF6916 domain-containing protein</fullName>
    </recommendedName>
</protein>
<feature type="domain" description="DUF6916" evidence="1">
    <location>
        <begin position="49"/>
        <end position="145"/>
    </location>
</feature>
<dbReference type="KEGG" id="sus:Acid_0152"/>
<evidence type="ECO:0000259" key="1">
    <source>
        <dbReference type="Pfam" id="PF21880"/>
    </source>
</evidence>
<proteinExistence type="predicted"/>
<dbReference type="AlphaFoldDB" id="Q02CP9"/>
<sequence>MRSHGGEIRRNFMEYSRRHLFRVGQAFLAAAALPKAAFSADVEATGFRLSQKAFEPLVNAAFRVQSDTGAAQWFTLLSLRDMTPSAQIADSAMVTPRHFKIPTSPKTETFALRFQSTGEPLRQGTYVFEHAVTGKLPLFIVPSGDFSYVAVVNLLV</sequence>
<dbReference type="eggNOG" id="ENOG502ZP0U">
    <property type="taxonomic scope" value="Bacteria"/>
</dbReference>
<dbReference type="HOGENOM" id="CLU_1685431_0_0_0"/>
<name>Q02CP9_SOLUE</name>
<gene>
    <name evidence="2" type="ordered locus">Acid_0152</name>
</gene>